<dbReference type="PANTHER" id="PTHR12480:SF6">
    <property type="entry name" value="2-OXOGLUTARATE AND IRON-DEPENDENT OXYGENASE JMJD4"/>
    <property type="match status" value="1"/>
</dbReference>
<dbReference type="GO" id="GO:0005634">
    <property type="term" value="C:nucleus"/>
    <property type="evidence" value="ECO:0007669"/>
    <property type="project" value="TreeGrafter"/>
</dbReference>
<name>A0A0C9R248_9HYME</name>
<dbReference type="PROSITE" id="PS51184">
    <property type="entry name" value="JMJC"/>
    <property type="match status" value="1"/>
</dbReference>
<evidence type="ECO:0000256" key="3">
    <source>
        <dbReference type="ARBA" id="ARBA00082904"/>
    </source>
</evidence>
<dbReference type="Gene3D" id="2.60.120.650">
    <property type="entry name" value="Cupin"/>
    <property type="match status" value="1"/>
</dbReference>
<evidence type="ECO:0000256" key="2">
    <source>
        <dbReference type="ARBA" id="ARBA00047762"/>
    </source>
</evidence>
<dbReference type="SUPFAM" id="SSF51197">
    <property type="entry name" value="Clavaminate synthase-like"/>
    <property type="match status" value="1"/>
</dbReference>
<comment type="similarity">
    <text evidence="1">Belongs to the JMJD6 family.</text>
</comment>
<dbReference type="InterPro" id="IPR003347">
    <property type="entry name" value="JmjC_dom"/>
</dbReference>
<feature type="domain" description="JmjC" evidence="4">
    <location>
        <begin position="146"/>
        <end position="297"/>
    </location>
</feature>
<proteinExistence type="inferred from homology"/>
<gene>
    <name evidence="5" type="primary">CG7200</name>
    <name evidence="5" type="ORF">g.987</name>
</gene>
<reference evidence="5" key="1">
    <citation type="submission" date="2015-01" db="EMBL/GenBank/DDBJ databases">
        <title>Transcriptome Assembly of Fopius arisanus.</title>
        <authorList>
            <person name="Geib S."/>
        </authorList>
    </citation>
    <scope>NUCLEOTIDE SEQUENCE</scope>
</reference>
<dbReference type="GO" id="GO:0045905">
    <property type="term" value="P:positive regulation of translational termination"/>
    <property type="evidence" value="ECO:0007669"/>
    <property type="project" value="TreeGrafter"/>
</dbReference>
<comment type="catalytic activity">
    <reaction evidence="2">
        <text>L-lysyl-[protein] + 2-oxoglutarate + O2 = 4-hydroxy-L-lysyl-[protein] + succinate + CO2</text>
        <dbReference type="Rhea" id="RHEA:57156"/>
        <dbReference type="Rhea" id="RHEA-COMP:9752"/>
        <dbReference type="Rhea" id="RHEA-COMP:15084"/>
        <dbReference type="ChEBI" id="CHEBI:15379"/>
        <dbReference type="ChEBI" id="CHEBI:16526"/>
        <dbReference type="ChEBI" id="CHEBI:16810"/>
        <dbReference type="ChEBI" id="CHEBI:29969"/>
        <dbReference type="ChEBI" id="CHEBI:30031"/>
        <dbReference type="ChEBI" id="CHEBI:141495"/>
    </reaction>
</comment>
<accession>A0A0C9R248</accession>
<organism evidence="5">
    <name type="scientific">Fopius arisanus</name>
    <dbReference type="NCBI Taxonomy" id="64838"/>
    <lineage>
        <taxon>Eukaryota</taxon>
        <taxon>Metazoa</taxon>
        <taxon>Ecdysozoa</taxon>
        <taxon>Arthropoda</taxon>
        <taxon>Hexapoda</taxon>
        <taxon>Insecta</taxon>
        <taxon>Pterygota</taxon>
        <taxon>Neoptera</taxon>
        <taxon>Endopterygota</taxon>
        <taxon>Hymenoptera</taxon>
        <taxon>Apocrita</taxon>
        <taxon>Ichneumonoidea</taxon>
        <taxon>Braconidae</taxon>
        <taxon>Opiinae</taxon>
        <taxon>Fopius</taxon>
    </lineage>
</organism>
<evidence type="ECO:0000259" key="4">
    <source>
        <dbReference type="PROSITE" id="PS51184"/>
    </source>
</evidence>
<evidence type="ECO:0000313" key="5">
    <source>
        <dbReference type="EMBL" id="JAG70703.1"/>
    </source>
</evidence>
<dbReference type="GO" id="GO:0043565">
    <property type="term" value="F:sequence-specific DNA binding"/>
    <property type="evidence" value="ECO:0007669"/>
    <property type="project" value="TreeGrafter"/>
</dbReference>
<dbReference type="PANTHER" id="PTHR12480">
    <property type="entry name" value="ARGININE DEMETHYLASE AND LYSYL-HYDROXYLASE JMJD"/>
    <property type="match status" value="1"/>
</dbReference>
<dbReference type="AlphaFoldDB" id="A0A0C9R248"/>
<dbReference type="EMBL" id="GBYB01000936">
    <property type="protein sequence ID" value="JAG70703.1"/>
    <property type="molecule type" value="Transcribed_RNA"/>
</dbReference>
<dbReference type="GO" id="GO:0005737">
    <property type="term" value="C:cytoplasm"/>
    <property type="evidence" value="ECO:0007669"/>
    <property type="project" value="TreeGrafter"/>
</dbReference>
<evidence type="ECO:0000256" key="1">
    <source>
        <dbReference type="ARBA" id="ARBA00038068"/>
    </source>
</evidence>
<dbReference type="GO" id="GO:0016706">
    <property type="term" value="F:2-oxoglutarate-dependent dioxygenase activity"/>
    <property type="evidence" value="ECO:0007669"/>
    <property type="project" value="TreeGrafter"/>
</dbReference>
<protein>
    <recommendedName>
        <fullName evidence="3">Jumonji domain-containing protein 4</fullName>
    </recommendedName>
</protein>
<feature type="non-terminal residue" evidence="5">
    <location>
        <position position="1"/>
    </location>
</feature>
<dbReference type="InterPro" id="IPR050910">
    <property type="entry name" value="JMJD6_ArgDemeth/LysHydrox"/>
</dbReference>
<dbReference type="SMART" id="SM00558">
    <property type="entry name" value="JmjC"/>
    <property type="match status" value="1"/>
</dbReference>
<sequence length="424" mass="50930">YGNIGRYNNRVRLINMIRLDLKNCIKLDTHLKNDIIRFGVDEISYNTFYREFINQNWPAVITNISSDWECSHTWILRENAAQMNINFAYLKDKIKDCLVPVTNCMDKSVSVEVQFYDYIDKWEKSILSRNSVEDTVHLYLKDWHLKAYLRNYEFYNVPKHFFSDWLNEFLTENHQDDYRFVYMGPKNTWTPFHVDVFGSFSWSANIYGCKKWILLPPGEELKLLDQYKKLPCEIIEDTLRKSNIKYFVVYQQQNEAIFVPSGWYHQVFNITDTISVNHNWFNAANLKYIWNNISSNLRKVVIEINDFRRSHNFNEQCQRILHVDFGLNIAEFLEILCFIAKRRLFLLKKQGNSNIKNIQCPSSNMFYINDFHIYYDLENIDTVLKTMIQDKFVHSCSRLYNKCIKFINRINQYTSQINRNVPYL</sequence>
<dbReference type="Pfam" id="PF02373">
    <property type="entry name" value="JmjC"/>
    <property type="match status" value="1"/>
</dbReference>